<dbReference type="Proteomes" id="UP000828048">
    <property type="component" value="Chromosome 4"/>
</dbReference>
<gene>
    <name evidence="1" type="ORF">Vadar_003844</name>
</gene>
<evidence type="ECO:0000313" key="2">
    <source>
        <dbReference type="Proteomes" id="UP000828048"/>
    </source>
</evidence>
<accession>A0ACB7Z230</accession>
<proteinExistence type="predicted"/>
<dbReference type="EMBL" id="CM037154">
    <property type="protein sequence ID" value="KAH7859656.1"/>
    <property type="molecule type" value="Genomic_DNA"/>
</dbReference>
<protein>
    <submittedName>
        <fullName evidence="1">Uncharacterized protein</fullName>
    </submittedName>
</protein>
<sequence length="616" mass="67421">MNLRDRADRNRTRNGGGTSSDLISLEILQQHFGNKRKEVAKSLGISVSTLKRVCRSRGIPRWPHPKRNNVSRHSDPHRQENPSPTFNTPSTNGHITMENEMGGPNSEPSECLPDSFEDPNFQNIGNAVYNETTIAGGSSQCVFQLQGHTTQSAAYPNCNALLFPQPQIASTEVLNENIGGSEYRRDLLASRAEAYFEGHVSESSNLTFHACYDAATPSEALASVATIPHMISHLIEGSPNTFQLENETGGRILELNEFLQDSLEVPSFGNTPNDLLVEMDFDGSFPGNYHNADFRFSSVHNETEAAGGSSKWAFQVQGQTTQFPAHPIPNVVVLPQPQIASTEVLSENMGSSKDGIDFLASLGEAFLEGDVFESSNLMVPAASSDAAGPSQPEAAILHTRPTTPQWILHLTGRPSECAFQSPEFPAYPNPNDLLDPHPQTASTQIPSEIMGSLEDQSNLLAPQEEPLIEGHVFGSVNGTVHSSSETALSQQPMATIPDALPTISDKTPTTDMMPRLAAREDTRSVTLKLTYGNTKIKFAFPLMSGIIELKEQVKKRLKTRLKKLDLDSFDVQYEDAAGDSILLGCDEDLRDHLQLSNNQEVRLLVVDNDANTENFR</sequence>
<organism evidence="1 2">
    <name type="scientific">Vaccinium darrowii</name>
    <dbReference type="NCBI Taxonomy" id="229202"/>
    <lineage>
        <taxon>Eukaryota</taxon>
        <taxon>Viridiplantae</taxon>
        <taxon>Streptophyta</taxon>
        <taxon>Embryophyta</taxon>
        <taxon>Tracheophyta</taxon>
        <taxon>Spermatophyta</taxon>
        <taxon>Magnoliopsida</taxon>
        <taxon>eudicotyledons</taxon>
        <taxon>Gunneridae</taxon>
        <taxon>Pentapetalae</taxon>
        <taxon>asterids</taxon>
        <taxon>Ericales</taxon>
        <taxon>Ericaceae</taxon>
        <taxon>Vaccinioideae</taxon>
        <taxon>Vaccinieae</taxon>
        <taxon>Vaccinium</taxon>
    </lineage>
</organism>
<keyword evidence="2" id="KW-1185">Reference proteome</keyword>
<name>A0ACB7Z230_9ERIC</name>
<evidence type="ECO:0000313" key="1">
    <source>
        <dbReference type="EMBL" id="KAH7859656.1"/>
    </source>
</evidence>
<reference evidence="1 2" key="1">
    <citation type="journal article" date="2021" name="Hortic Res">
        <title>High-quality reference genome and annotation aids understanding of berry development for evergreen blueberry (Vaccinium darrowii).</title>
        <authorList>
            <person name="Yu J."/>
            <person name="Hulse-Kemp A.M."/>
            <person name="Babiker E."/>
            <person name="Staton M."/>
        </authorList>
    </citation>
    <scope>NUCLEOTIDE SEQUENCE [LARGE SCALE GENOMIC DNA]</scope>
    <source>
        <strain evidence="2">cv. NJ 8807/NJ 8810</strain>
        <tissue evidence="1">Young leaf</tissue>
    </source>
</reference>
<comment type="caution">
    <text evidence="1">The sequence shown here is derived from an EMBL/GenBank/DDBJ whole genome shotgun (WGS) entry which is preliminary data.</text>
</comment>